<name>A0AA89AV22_9ASTE</name>
<dbReference type="InterPro" id="IPR038896">
    <property type="entry name" value="RNF170"/>
</dbReference>
<gene>
    <name evidence="2" type="ORF">RJ639_007315</name>
</gene>
<evidence type="ECO:0000313" key="2">
    <source>
        <dbReference type="EMBL" id="KAK3016335.1"/>
    </source>
</evidence>
<evidence type="ECO:0000313" key="3">
    <source>
        <dbReference type="Proteomes" id="UP001188597"/>
    </source>
</evidence>
<keyword evidence="1" id="KW-0472">Membrane</keyword>
<keyword evidence="3" id="KW-1185">Reference proteome</keyword>
<dbReference type="GO" id="GO:0061630">
    <property type="term" value="F:ubiquitin protein ligase activity"/>
    <property type="evidence" value="ECO:0007669"/>
    <property type="project" value="InterPro"/>
</dbReference>
<proteinExistence type="predicted"/>
<dbReference type="AlphaFoldDB" id="A0AA89AV22"/>
<reference evidence="2" key="1">
    <citation type="submission" date="2022-12" db="EMBL/GenBank/DDBJ databases">
        <title>Draft genome assemblies for two species of Escallonia (Escalloniales).</title>
        <authorList>
            <person name="Chanderbali A."/>
            <person name="Dervinis C."/>
            <person name="Anghel I."/>
            <person name="Soltis D."/>
            <person name="Soltis P."/>
            <person name="Zapata F."/>
        </authorList>
    </citation>
    <scope>NUCLEOTIDE SEQUENCE</scope>
    <source>
        <strain evidence="2">UCBG64.0493</strain>
        <tissue evidence="2">Leaf</tissue>
    </source>
</reference>
<dbReference type="PANTHER" id="PTHR22894">
    <property type="entry name" value="RING-TYPE DOMAIN-CONTAINING PROTEIN"/>
    <property type="match status" value="1"/>
</dbReference>
<keyword evidence="1" id="KW-0812">Transmembrane</keyword>
<sequence>MAKAQKTVMREEELRRTRSVWLMRGRERGIGHRRMIAALSALAISPLPAKLDAATGFALSMSFIYNISHFDFIPTGGMGIRRLFDLCAVSLAIILCLVGICRRQMLRRRVRLLAAVQH</sequence>
<dbReference type="PANTHER" id="PTHR22894:SF6">
    <property type="entry name" value="E3 UBIQUITIN-PROTEIN LIGASE RNF170-LIKE ISOFORM X1"/>
    <property type="match status" value="1"/>
</dbReference>
<accession>A0AA89AV22</accession>
<dbReference type="Proteomes" id="UP001188597">
    <property type="component" value="Unassembled WGS sequence"/>
</dbReference>
<feature type="transmembrane region" description="Helical" evidence="1">
    <location>
        <begin position="83"/>
        <end position="101"/>
    </location>
</feature>
<keyword evidence="1" id="KW-1133">Transmembrane helix</keyword>
<dbReference type="EMBL" id="JAVXUP010001075">
    <property type="protein sequence ID" value="KAK3016335.1"/>
    <property type="molecule type" value="Genomic_DNA"/>
</dbReference>
<comment type="caution">
    <text evidence="2">The sequence shown here is derived from an EMBL/GenBank/DDBJ whole genome shotgun (WGS) entry which is preliminary data.</text>
</comment>
<protein>
    <submittedName>
        <fullName evidence="2">Uncharacterized protein</fullName>
    </submittedName>
</protein>
<evidence type="ECO:0000256" key="1">
    <source>
        <dbReference type="SAM" id="Phobius"/>
    </source>
</evidence>
<organism evidence="2 3">
    <name type="scientific">Escallonia herrerae</name>
    <dbReference type="NCBI Taxonomy" id="1293975"/>
    <lineage>
        <taxon>Eukaryota</taxon>
        <taxon>Viridiplantae</taxon>
        <taxon>Streptophyta</taxon>
        <taxon>Embryophyta</taxon>
        <taxon>Tracheophyta</taxon>
        <taxon>Spermatophyta</taxon>
        <taxon>Magnoliopsida</taxon>
        <taxon>eudicotyledons</taxon>
        <taxon>Gunneridae</taxon>
        <taxon>Pentapetalae</taxon>
        <taxon>asterids</taxon>
        <taxon>campanulids</taxon>
        <taxon>Escalloniales</taxon>
        <taxon>Escalloniaceae</taxon>
        <taxon>Escallonia</taxon>
    </lineage>
</organism>